<sequence length="55" mass="6315">SACEYINDHSDEVDYDTATDAILSIKYVDKPLRNTVLDERVSQLDKSNSNRALRR</sequence>
<gene>
    <name evidence="1" type="ORF">METZ01_LOCUS368774</name>
</gene>
<reference evidence="1" key="1">
    <citation type="submission" date="2018-05" db="EMBL/GenBank/DDBJ databases">
        <authorList>
            <person name="Lanie J.A."/>
            <person name="Ng W.-L."/>
            <person name="Kazmierczak K.M."/>
            <person name="Andrzejewski T.M."/>
            <person name="Davidsen T.M."/>
            <person name="Wayne K.J."/>
            <person name="Tettelin H."/>
            <person name="Glass J.I."/>
            <person name="Rusch D."/>
            <person name="Podicherti R."/>
            <person name="Tsui H.-C.T."/>
            <person name="Winkler M.E."/>
        </authorList>
    </citation>
    <scope>NUCLEOTIDE SEQUENCE</scope>
</reference>
<organism evidence="1">
    <name type="scientific">marine metagenome</name>
    <dbReference type="NCBI Taxonomy" id="408172"/>
    <lineage>
        <taxon>unclassified sequences</taxon>
        <taxon>metagenomes</taxon>
        <taxon>ecological metagenomes</taxon>
    </lineage>
</organism>
<feature type="non-terminal residue" evidence="1">
    <location>
        <position position="1"/>
    </location>
</feature>
<proteinExistence type="predicted"/>
<name>A0A382T140_9ZZZZ</name>
<dbReference type="AlphaFoldDB" id="A0A382T140"/>
<evidence type="ECO:0000313" key="1">
    <source>
        <dbReference type="EMBL" id="SVD15920.1"/>
    </source>
</evidence>
<dbReference type="EMBL" id="UINC01133152">
    <property type="protein sequence ID" value="SVD15920.1"/>
    <property type="molecule type" value="Genomic_DNA"/>
</dbReference>
<accession>A0A382T140</accession>
<protein>
    <submittedName>
        <fullName evidence="1">Uncharacterized protein</fullName>
    </submittedName>
</protein>